<evidence type="ECO:0000256" key="4">
    <source>
        <dbReference type="ARBA" id="ARBA00023239"/>
    </source>
</evidence>
<dbReference type="PANTHER" id="PTHR48078:SF6">
    <property type="entry name" value="L-THREONINE DEHYDRATASE CATABOLIC TDCB"/>
    <property type="match status" value="1"/>
</dbReference>
<gene>
    <name evidence="6" type="ORF">S01H4_56786</name>
</gene>
<evidence type="ECO:0000256" key="1">
    <source>
        <dbReference type="ARBA" id="ARBA00001933"/>
    </source>
</evidence>
<comment type="cofactor">
    <cofactor evidence="1">
        <name>pyridoxal 5'-phosphate</name>
        <dbReference type="ChEBI" id="CHEBI:597326"/>
    </cofactor>
</comment>
<reference evidence="6" key="1">
    <citation type="journal article" date="2014" name="Front. Microbiol.">
        <title>High frequency of phylogenetically diverse reductive dehalogenase-homologous genes in deep subseafloor sedimentary metagenomes.</title>
        <authorList>
            <person name="Kawai M."/>
            <person name="Futagami T."/>
            <person name="Toyoda A."/>
            <person name="Takaki Y."/>
            <person name="Nishi S."/>
            <person name="Hori S."/>
            <person name="Arai W."/>
            <person name="Tsubouchi T."/>
            <person name="Morono Y."/>
            <person name="Uchiyama I."/>
            <person name="Ito T."/>
            <person name="Fujiyama A."/>
            <person name="Inagaki F."/>
            <person name="Takami H."/>
        </authorList>
    </citation>
    <scope>NUCLEOTIDE SEQUENCE</scope>
    <source>
        <strain evidence="6">Expedition CK06-06</strain>
    </source>
</reference>
<dbReference type="GO" id="GO:0009097">
    <property type="term" value="P:isoleucine biosynthetic process"/>
    <property type="evidence" value="ECO:0007669"/>
    <property type="project" value="TreeGrafter"/>
</dbReference>
<evidence type="ECO:0000256" key="2">
    <source>
        <dbReference type="ARBA" id="ARBA00010869"/>
    </source>
</evidence>
<feature type="domain" description="Tryptophan synthase beta chain-like PALP" evidence="5">
    <location>
        <begin position="1"/>
        <end position="185"/>
    </location>
</feature>
<dbReference type="EMBL" id="BART01032948">
    <property type="protein sequence ID" value="GAH16203.1"/>
    <property type="molecule type" value="Genomic_DNA"/>
</dbReference>
<comment type="caution">
    <text evidence="6">The sequence shown here is derived from an EMBL/GenBank/DDBJ whole genome shotgun (WGS) entry which is preliminary data.</text>
</comment>
<dbReference type="Gene3D" id="3.40.50.1100">
    <property type="match status" value="2"/>
</dbReference>
<dbReference type="InterPro" id="IPR036052">
    <property type="entry name" value="TrpB-like_PALP_sf"/>
</dbReference>
<proteinExistence type="inferred from homology"/>
<keyword evidence="4" id="KW-0456">Lyase</keyword>
<dbReference type="GO" id="GO:0003941">
    <property type="term" value="F:L-serine ammonia-lyase activity"/>
    <property type="evidence" value="ECO:0007669"/>
    <property type="project" value="TreeGrafter"/>
</dbReference>
<organism evidence="6">
    <name type="scientific">marine sediment metagenome</name>
    <dbReference type="NCBI Taxonomy" id="412755"/>
    <lineage>
        <taxon>unclassified sequences</taxon>
        <taxon>metagenomes</taxon>
        <taxon>ecological metagenomes</taxon>
    </lineage>
</organism>
<keyword evidence="3" id="KW-0663">Pyridoxal phosphate</keyword>
<name>X1F5X8_9ZZZZ</name>
<comment type="similarity">
    <text evidence="2">Belongs to the serine/threonine dehydratase family.</text>
</comment>
<dbReference type="GO" id="GO:0004794">
    <property type="term" value="F:threonine deaminase activity"/>
    <property type="evidence" value="ECO:0007669"/>
    <property type="project" value="TreeGrafter"/>
</dbReference>
<dbReference type="GO" id="GO:0006567">
    <property type="term" value="P:L-threonine catabolic process"/>
    <property type="evidence" value="ECO:0007669"/>
    <property type="project" value="TreeGrafter"/>
</dbReference>
<dbReference type="SUPFAM" id="SSF53686">
    <property type="entry name" value="Tryptophan synthase beta subunit-like PLP-dependent enzymes"/>
    <property type="match status" value="1"/>
</dbReference>
<evidence type="ECO:0000313" key="6">
    <source>
        <dbReference type="EMBL" id="GAH16203.1"/>
    </source>
</evidence>
<sequence>MADTAHPNKVSATKGYGAEVVLTDGDLFTTCLEIQKERNLTMVHPFDDPHMVAGHGTIGLEILEDLPEVDAVFVPIGGGGLISGIATAIKLKKPKVKIVGVEPTGAPGMWQSLQQKKVVRLDKIDTIADGLSPPFVGELNLALVQKYVDEVVLVSDDDMIEAICLLLEWCKILTEPAGAASFAALLFG</sequence>
<dbReference type="PANTHER" id="PTHR48078">
    <property type="entry name" value="THREONINE DEHYDRATASE, MITOCHONDRIAL-RELATED"/>
    <property type="match status" value="1"/>
</dbReference>
<evidence type="ECO:0000259" key="5">
    <source>
        <dbReference type="Pfam" id="PF00291"/>
    </source>
</evidence>
<dbReference type="FunFam" id="3.40.50.1100:FF:000007">
    <property type="entry name" value="L-threonine dehydratase catabolic TdcB"/>
    <property type="match status" value="1"/>
</dbReference>
<dbReference type="InterPro" id="IPR050147">
    <property type="entry name" value="Ser/Thr_Dehydratase"/>
</dbReference>
<evidence type="ECO:0000256" key="3">
    <source>
        <dbReference type="ARBA" id="ARBA00022898"/>
    </source>
</evidence>
<protein>
    <recommendedName>
        <fullName evidence="5">Tryptophan synthase beta chain-like PALP domain-containing protein</fullName>
    </recommendedName>
</protein>
<dbReference type="AlphaFoldDB" id="X1F5X8"/>
<dbReference type="InterPro" id="IPR001926">
    <property type="entry name" value="TrpB-like_PALP"/>
</dbReference>
<dbReference type="GO" id="GO:0006565">
    <property type="term" value="P:L-serine catabolic process"/>
    <property type="evidence" value="ECO:0007669"/>
    <property type="project" value="TreeGrafter"/>
</dbReference>
<dbReference type="Pfam" id="PF00291">
    <property type="entry name" value="PALP"/>
    <property type="match status" value="1"/>
</dbReference>
<feature type="non-terminal residue" evidence="6">
    <location>
        <position position="188"/>
    </location>
</feature>
<accession>X1F5X8</accession>